<dbReference type="InterPro" id="IPR035929">
    <property type="entry name" value="CoaB-like_sf"/>
</dbReference>
<comment type="function">
    <text evidence="4">Catalyzes two steps in the biosynthesis of coenzyme A. In the first step cysteine is conjugated to 4'-phosphopantothenate to form 4-phosphopantothenoylcysteine, in the latter compound is decarboxylated to form 4'-phosphopantotheine.</text>
</comment>
<keyword evidence="1 3" id="KW-0210">Decarboxylase</keyword>
<keyword evidence="3" id="KW-0511">Multifunctional enzyme</keyword>
<evidence type="ECO:0000313" key="7">
    <source>
        <dbReference type="EMBL" id="SFG20789.1"/>
    </source>
</evidence>
<comment type="similarity">
    <text evidence="3 4">In the C-terminal section; belongs to the PPC synthetase family.</text>
</comment>
<dbReference type="InterPro" id="IPR036551">
    <property type="entry name" value="Flavin_trans-like"/>
</dbReference>
<sequence>MTSKHVAFYITGGIAAYKAAYCVREFVKHGYEVRCAMTKSAAEFVSPLTFETLCKNKVVSDLFDQNNDSQVAHIDLADWTDLAVVVPATADIIGKMANGIADDAVSTSLLATDAPVFVVPAMNEKMLTNPAVKRNLKRLKADGIEIIEPDYGFLAEGYSGKGRMKEPKEIFSYIDEKCRAEQLIDLSGEKIIVTAGGTVEPIDPVRFLTNRSSGKMGYALAENAAAFGADVTLVHGPVRLADIPGVEMVETVTADEMASEVLKRYEEADVVIMAAAVADYRPEKFYDEKVKKSDGNWNLRLVRNVDILKLLGERKTKQKLVGFAAETENLLENAQKKLTEKNVDLLVANDVSRKDVGFGSDENEVFLLFRNGAKKKISKTSKEKIAQDVLSELSSL</sequence>
<dbReference type="Gene3D" id="3.40.50.10300">
    <property type="entry name" value="CoaB-like"/>
    <property type="match status" value="1"/>
</dbReference>
<feature type="binding site" evidence="3">
    <location>
        <position position="289"/>
    </location>
    <ligand>
        <name>CTP</name>
        <dbReference type="ChEBI" id="CHEBI:37563"/>
    </ligand>
</feature>
<keyword evidence="3 4" id="KW-0285">Flavoprotein</keyword>
<keyword evidence="3 4" id="KW-0288">FMN</keyword>
<dbReference type="GO" id="GO:0015941">
    <property type="term" value="P:pantothenate catabolic process"/>
    <property type="evidence" value="ECO:0007669"/>
    <property type="project" value="InterPro"/>
</dbReference>
<comment type="pathway">
    <text evidence="3 4">Cofactor biosynthesis; coenzyme A biosynthesis; CoA from (R)-pantothenate: step 2/5.</text>
</comment>
<protein>
    <recommendedName>
        <fullName evidence="3">Coenzyme A biosynthesis bifunctional protein CoaBC</fullName>
    </recommendedName>
    <alternativeName>
        <fullName evidence="3">DNA/pantothenate metabolism flavoprotein</fullName>
    </alternativeName>
    <alternativeName>
        <fullName evidence="3">Phosphopantothenoylcysteine synthetase/decarboxylase</fullName>
        <shortName evidence="3">PPCS-PPCDC</shortName>
    </alternativeName>
    <domain>
        <recommendedName>
            <fullName evidence="3">Phosphopantothenoylcysteine decarboxylase</fullName>
            <shortName evidence="3">PPC decarboxylase</shortName>
            <shortName evidence="3">PPC-DC</shortName>
            <ecNumber evidence="3">4.1.1.36</ecNumber>
        </recommendedName>
        <alternativeName>
            <fullName evidence="3">CoaC</fullName>
        </alternativeName>
    </domain>
    <domain>
        <recommendedName>
            <fullName evidence="3">Phosphopantothenate--cysteine ligase</fullName>
            <ecNumber evidence="3">6.3.2.5</ecNumber>
        </recommendedName>
        <alternativeName>
            <fullName evidence="3">CoaB</fullName>
        </alternativeName>
        <alternativeName>
            <fullName evidence="3">Phosphopantothenoylcysteine synthetase</fullName>
            <shortName evidence="3">PPC synthetase</shortName>
            <shortName evidence="3">PPC-S</shortName>
        </alternativeName>
    </domain>
</protein>
<dbReference type="PANTHER" id="PTHR14359:SF6">
    <property type="entry name" value="PHOSPHOPANTOTHENOYLCYSTEINE DECARBOXYLASE"/>
    <property type="match status" value="1"/>
</dbReference>
<dbReference type="GO" id="GO:0004633">
    <property type="term" value="F:phosphopantothenoylcysteine decarboxylase activity"/>
    <property type="evidence" value="ECO:0007669"/>
    <property type="project" value="UniProtKB-UniRule"/>
</dbReference>
<dbReference type="RefSeq" id="WP_046922532.1">
    <property type="nucleotide sequence ID" value="NZ_AYYL01000002.1"/>
</dbReference>
<dbReference type="GO" id="GO:0015937">
    <property type="term" value="P:coenzyme A biosynthetic process"/>
    <property type="evidence" value="ECO:0007669"/>
    <property type="project" value="UniProtKB-UniRule"/>
</dbReference>
<feature type="region of interest" description="Phosphopantothenate--cysteine ligase" evidence="3">
    <location>
        <begin position="191"/>
        <end position="396"/>
    </location>
</feature>
<keyword evidence="2 3" id="KW-0456">Lyase</keyword>
<dbReference type="GO" id="GO:0004632">
    <property type="term" value="F:phosphopantothenate--cysteine ligase activity"/>
    <property type="evidence" value="ECO:0007669"/>
    <property type="project" value="UniProtKB-UniRule"/>
</dbReference>
<dbReference type="GO" id="GO:0010181">
    <property type="term" value="F:FMN binding"/>
    <property type="evidence" value="ECO:0007669"/>
    <property type="project" value="UniProtKB-UniRule"/>
</dbReference>
<evidence type="ECO:0000259" key="6">
    <source>
        <dbReference type="Pfam" id="PF04127"/>
    </source>
</evidence>
<comment type="catalytic activity">
    <reaction evidence="3 4">
        <text>N-[(R)-4-phosphopantothenoyl]-L-cysteine + H(+) = (R)-4'-phosphopantetheine + CO2</text>
        <dbReference type="Rhea" id="RHEA:16793"/>
        <dbReference type="ChEBI" id="CHEBI:15378"/>
        <dbReference type="ChEBI" id="CHEBI:16526"/>
        <dbReference type="ChEBI" id="CHEBI:59458"/>
        <dbReference type="ChEBI" id="CHEBI:61723"/>
        <dbReference type="EC" id="4.1.1.36"/>
    </reaction>
</comment>
<comment type="catalytic activity">
    <reaction evidence="3 4">
        <text>(R)-4'-phosphopantothenate + L-cysteine + CTP = N-[(R)-4-phosphopantothenoyl]-L-cysteine + CMP + diphosphate + H(+)</text>
        <dbReference type="Rhea" id="RHEA:19397"/>
        <dbReference type="ChEBI" id="CHEBI:10986"/>
        <dbReference type="ChEBI" id="CHEBI:15378"/>
        <dbReference type="ChEBI" id="CHEBI:33019"/>
        <dbReference type="ChEBI" id="CHEBI:35235"/>
        <dbReference type="ChEBI" id="CHEBI:37563"/>
        <dbReference type="ChEBI" id="CHEBI:59458"/>
        <dbReference type="ChEBI" id="CHEBI:60377"/>
        <dbReference type="EC" id="6.3.2.5"/>
    </reaction>
</comment>
<dbReference type="SUPFAM" id="SSF102645">
    <property type="entry name" value="CoaB-like"/>
    <property type="match status" value="1"/>
</dbReference>
<dbReference type="InterPro" id="IPR003382">
    <property type="entry name" value="Flavoprotein"/>
</dbReference>
<dbReference type="HAMAP" id="MF_02225">
    <property type="entry name" value="CoaBC"/>
    <property type="match status" value="1"/>
</dbReference>
<dbReference type="EC" id="6.3.2.5" evidence="3"/>
<feature type="region of interest" description="Phosphopantothenoylcysteine decarboxylase" evidence="3">
    <location>
        <begin position="1"/>
        <end position="190"/>
    </location>
</feature>
<feature type="domain" description="DNA/pantothenate metabolism flavoprotein C-terminal" evidence="6">
    <location>
        <begin position="186"/>
        <end position="394"/>
    </location>
</feature>
<feature type="binding site" evidence="3">
    <location>
        <position position="337"/>
    </location>
    <ligand>
        <name>CTP</name>
        <dbReference type="ChEBI" id="CHEBI:37563"/>
    </ligand>
</feature>
<evidence type="ECO:0000256" key="3">
    <source>
        <dbReference type="HAMAP-Rule" id="MF_02225"/>
    </source>
</evidence>
<dbReference type="Proteomes" id="UP000182635">
    <property type="component" value="Unassembled WGS sequence"/>
</dbReference>
<evidence type="ECO:0000313" key="8">
    <source>
        <dbReference type="Proteomes" id="UP000182635"/>
    </source>
</evidence>
<dbReference type="OrthoDB" id="9802554at2"/>
<dbReference type="PANTHER" id="PTHR14359">
    <property type="entry name" value="HOMO-OLIGOMERIC FLAVIN CONTAINING CYS DECARBOXYLASE FAMILY"/>
    <property type="match status" value="1"/>
</dbReference>
<reference evidence="8" key="1">
    <citation type="submission" date="2016-10" db="EMBL/GenBank/DDBJ databases">
        <authorList>
            <person name="Varghese N."/>
            <person name="Submissions S."/>
        </authorList>
    </citation>
    <scope>NUCLEOTIDE SEQUENCE [LARGE SCALE GENOMIC DNA]</scope>
    <source>
        <strain evidence="8">DSM 20403</strain>
    </source>
</reference>
<evidence type="ECO:0000256" key="4">
    <source>
        <dbReference type="RuleBase" id="RU364078"/>
    </source>
</evidence>
<evidence type="ECO:0000256" key="1">
    <source>
        <dbReference type="ARBA" id="ARBA00022793"/>
    </source>
</evidence>
<dbReference type="Gene3D" id="3.40.50.1950">
    <property type="entry name" value="Flavin prenyltransferase-like"/>
    <property type="match status" value="1"/>
</dbReference>
<proteinExistence type="inferred from homology"/>
<gene>
    <name evidence="3" type="primary">coaBC</name>
    <name evidence="7" type="ORF">SAMN02910432_00367</name>
</gene>
<dbReference type="EMBL" id="FOPI01000005">
    <property type="protein sequence ID" value="SFG20789.1"/>
    <property type="molecule type" value="Genomic_DNA"/>
</dbReference>
<organism evidence="7 8">
    <name type="scientific">Ligilactobacillus ruminis DSM 20403 = NBRC 102161</name>
    <dbReference type="NCBI Taxonomy" id="1423798"/>
    <lineage>
        <taxon>Bacteria</taxon>
        <taxon>Bacillati</taxon>
        <taxon>Bacillota</taxon>
        <taxon>Bacilli</taxon>
        <taxon>Lactobacillales</taxon>
        <taxon>Lactobacillaceae</taxon>
        <taxon>Ligilactobacillus</taxon>
    </lineage>
</organism>
<dbReference type="Pfam" id="PF02441">
    <property type="entry name" value="Flavoprotein"/>
    <property type="match status" value="1"/>
</dbReference>
<dbReference type="GO" id="GO:0046872">
    <property type="term" value="F:metal ion binding"/>
    <property type="evidence" value="ECO:0007669"/>
    <property type="project" value="UniProtKB-KW"/>
</dbReference>
<dbReference type="NCBIfam" id="TIGR00521">
    <property type="entry name" value="coaBC_dfp"/>
    <property type="match status" value="1"/>
</dbReference>
<accession>A0A1I2Q097</accession>
<feature type="binding site" evidence="3">
    <location>
        <position position="341"/>
    </location>
    <ligand>
        <name>CTP</name>
        <dbReference type="ChEBI" id="CHEBI:37563"/>
    </ligand>
</feature>
<feature type="domain" description="Flavoprotein" evidence="5">
    <location>
        <begin position="4"/>
        <end position="175"/>
    </location>
</feature>
<evidence type="ECO:0000259" key="5">
    <source>
        <dbReference type="Pfam" id="PF02441"/>
    </source>
</evidence>
<comment type="similarity">
    <text evidence="3 4">In the N-terminal section; belongs to the HFCD (homo-oligomeric flavin containing Cys decarboxylase) superfamily.</text>
</comment>
<dbReference type="Pfam" id="PF04127">
    <property type="entry name" value="DFP"/>
    <property type="match status" value="1"/>
</dbReference>
<dbReference type="GO" id="GO:0071513">
    <property type="term" value="C:phosphopantothenoylcysteine decarboxylase complex"/>
    <property type="evidence" value="ECO:0007669"/>
    <property type="project" value="TreeGrafter"/>
</dbReference>
<dbReference type="InterPro" id="IPR007085">
    <property type="entry name" value="DNA/pantothenate-metab_flavo_C"/>
</dbReference>
<dbReference type="UniPathway" id="UPA00241">
    <property type="reaction ID" value="UER00353"/>
</dbReference>
<dbReference type="EC" id="4.1.1.36" evidence="3"/>
<dbReference type="SUPFAM" id="SSF52507">
    <property type="entry name" value="Homo-oligomeric flavin-containing Cys decarboxylases, HFCD"/>
    <property type="match status" value="1"/>
</dbReference>
<comment type="pathway">
    <text evidence="3 4">Cofactor biosynthesis; coenzyme A biosynthesis; CoA from (R)-pantothenate: step 3/5.</text>
</comment>
<dbReference type="AlphaFoldDB" id="A0A1I2Q097"/>
<name>A0A1I2Q097_9LACO</name>
<comment type="cofactor">
    <cofactor evidence="3">
        <name>Mg(2+)</name>
        <dbReference type="ChEBI" id="CHEBI:18420"/>
    </cofactor>
</comment>
<feature type="binding site" evidence="3">
    <location>
        <position position="323"/>
    </location>
    <ligand>
        <name>CTP</name>
        <dbReference type="ChEBI" id="CHEBI:37563"/>
    </ligand>
</feature>
<keyword evidence="3 4" id="KW-0436">Ligase</keyword>
<comment type="cofactor">
    <cofactor evidence="3">
        <name>FMN</name>
        <dbReference type="ChEBI" id="CHEBI:58210"/>
    </cofactor>
    <text evidence="3">Binds 1 FMN per subunit.</text>
</comment>
<comment type="caution">
    <text evidence="3">Lacks conserved residue(s) required for the propagation of feature annotation.</text>
</comment>
<feature type="binding site" evidence="3">
    <location>
        <position position="279"/>
    </location>
    <ligand>
        <name>CTP</name>
        <dbReference type="ChEBI" id="CHEBI:37563"/>
    </ligand>
</feature>
<dbReference type="InterPro" id="IPR005252">
    <property type="entry name" value="CoaBC"/>
</dbReference>
<evidence type="ECO:0000256" key="2">
    <source>
        <dbReference type="ARBA" id="ARBA00023239"/>
    </source>
</evidence>
<comment type="function">
    <text evidence="3">Catalyzes two sequential steps in the biosynthesis of coenzyme A. In the first step cysteine is conjugated to 4'-phosphopantothenate to form 4-phosphopantothenoylcysteine. In the second step the latter compound is decarboxylated to form 4'-phosphopantotheine.</text>
</comment>
<keyword evidence="3" id="KW-0460">Magnesium</keyword>
<keyword evidence="3" id="KW-0479">Metal-binding</keyword>